<name>A0ABT7DVK6_9NEIS</name>
<accession>A0ABT7DVK6</accession>
<comment type="caution">
    <text evidence="2">The sequence shown here is derived from an EMBL/GenBank/DDBJ whole genome shotgun (WGS) entry which is preliminary data.</text>
</comment>
<organism evidence="2 3">
    <name type="scientific">Parachitinimonas caeni</name>
    <dbReference type="NCBI Taxonomy" id="3031301"/>
    <lineage>
        <taxon>Bacteria</taxon>
        <taxon>Pseudomonadati</taxon>
        <taxon>Pseudomonadota</taxon>
        <taxon>Betaproteobacteria</taxon>
        <taxon>Neisseriales</taxon>
        <taxon>Chitinibacteraceae</taxon>
        <taxon>Parachitinimonas</taxon>
    </lineage>
</organism>
<dbReference type="RefSeq" id="WP_284100399.1">
    <property type="nucleotide sequence ID" value="NZ_JARRAF010000007.1"/>
</dbReference>
<dbReference type="SUPFAM" id="SSF109854">
    <property type="entry name" value="DinB/YfiT-like putative metalloenzymes"/>
    <property type="match status" value="1"/>
</dbReference>
<protein>
    <submittedName>
        <fullName evidence="2">DinB family protein</fullName>
    </submittedName>
</protein>
<dbReference type="Pfam" id="PF12867">
    <property type="entry name" value="DinB_2"/>
    <property type="match status" value="1"/>
</dbReference>
<evidence type="ECO:0000313" key="2">
    <source>
        <dbReference type="EMBL" id="MDK2124097.1"/>
    </source>
</evidence>
<dbReference type="EMBL" id="JARRAF010000007">
    <property type="protein sequence ID" value="MDK2124097.1"/>
    <property type="molecule type" value="Genomic_DNA"/>
</dbReference>
<proteinExistence type="predicted"/>
<dbReference type="InterPro" id="IPR034660">
    <property type="entry name" value="DinB/YfiT-like"/>
</dbReference>
<gene>
    <name evidence="2" type="ORF">PZA18_08565</name>
</gene>
<reference evidence="2" key="1">
    <citation type="submission" date="2023-03" db="EMBL/GenBank/DDBJ databases">
        <title>Chitinimonas shenzhenensis gen. nov., sp. nov., a novel member of family Burkholderiaceae isolated from activated sludge collected in Shen Zhen, China.</title>
        <authorList>
            <person name="Wang X."/>
        </authorList>
    </citation>
    <scope>NUCLEOTIDE SEQUENCE</scope>
    <source>
        <strain evidence="2">DQS-5</strain>
    </source>
</reference>
<dbReference type="InterPro" id="IPR024775">
    <property type="entry name" value="DinB-like"/>
</dbReference>
<keyword evidence="3" id="KW-1185">Reference proteome</keyword>
<feature type="domain" description="DinB-like" evidence="1">
    <location>
        <begin position="60"/>
        <end position="183"/>
    </location>
</feature>
<dbReference type="Proteomes" id="UP001172778">
    <property type="component" value="Unassembled WGS sequence"/>
</dbReference>
<evidence type="ECO:0000313" key="3">
    <source>
        <dbReference type="Proteomes" id="UP001172778"/>
    </source>
</evidence>
<sequence length="201" mass="22816">MSTSASWPAVLSAEIRDNPIFKAKDLHNDLCPDKGFESQRLRLVNQLAEMIGFIESIYLSLPGHLLSRQPEHDDLTLLEHLWHVRDCDCELYGLRIARTLAEDIPLFASVDVSNWPTERAYMCQPAPAAIRDFVDVRQTLVTRLGRLNAAGYARKGRLLALGQEVDVFDLTEMLIEHDRDHRQRMVVILTEFATKPLAVAP</sequence>
<dbReference type="Gene3D" id="1.20.120.450">
    <property type="entry name" value="dinb family like domain"/>
    <property type="match status" value="1"/>
</dbReference>
<evidence type="ECO:0000259" key="1">
    <source>
        <dbReference type="Pfam" id="PF12867"/>
    </source>
</evidence>